<accession>A0A7K0DHH7</accession>
<feature type="transmembrane region" description="Helical" evidence="9">
    <location>
        <begin position="167"/>
        <end position="191"/>
    </location>
</feature>
<proteinExistence type="inferred from homology"/>
<feature type="transmembrane region" description="Helical" evidence="9">
    <location>
        <begin position="326"/>
        <end position="347"/>
    </location>
</feature>
<feature type="transmembrane region" description="Helical" evidence="9">
    <location>
        <begin position="233"/>
        <end position="252"/>
    </location>
</feature>
<gene>
    <name evidence="10" type="ORF">NRB56_02950</name>
</gene>
<evidence type="ECO:0000256" key="1">
    <source>
        <dbReference type="ARBA" id="ARBA00004651"/>
    </source>
</evidence>
<organism evidence="10 11">
    <name type="scientific">Nocardia aurantia</name>
    <dbReference type="NCBI Taxonomy" id="2585199"/>
    <lineage>
        <taxon>Bacteria</taxon>
        <taxon>Bacillati</taxon>
        <taxon>Actinomycetota</taxon>
        <taxon>Actinomycetes</taxon>
        <taxon>Mycobacteriales</taxon>
        <taxon>Nocardiaceae</taxon>
        <taxon>Nocardia</taxon>
    </lineage>
</organism>
<evidence type="ECO:0000313" key="10">
    <source>
        <dbReference type="EMBL" id="MQY24742.1"/>
    </source>
</evidence>
<feature type="transmembrane region" description="Helical" evidence="9">
    <location>
        <begin position="86"/>
        <end position="111"/>
    </location>
</feature>
<dbReference type="EMBL" id="WEGI01000001">
    <property type="protein sequence ID" value="MQY24742.1"/>
    <property type="molecule type" value="Genomic_DNA"/>
</dbReference>
<keyword evidence="3" id="KW-0813">Transport</keyword>
<reference evidence="10 11" key="1">
    <citation type="submission" date="2019-10" db="EMBL/GenBank/DDBJ databases">
        <title>Nocardia macrotermitis sp. nov. and Nocardia aurantia sp. nov., isolated from the gut of fungus growing-termite Macrotermes natalensis.</title>
        <authorList>
            <person name="Benndorf R."/>
            <person name="Schwitalla J."/>
            <person name="Martin K."/>
            <person name="De Beer W."/>
            <person name="Kaster A.-K."/>
            <person name="Vollmers J."/>
            <person name="Poulsen M."/>
            <person name="Beemelmanns C."/>
        </authorList>
    </citation>
    <scope>NUCLEOTIDE SEQUENCE [LARGE SCALE GENOMIC DNA]</scope>
    <source>
        <strain evidence="10 11">RB56</strain>
    </source>
</reference>
<dbReference type="InterPro" id="IPR002549">
    <property type="entry name" value="AI-2E-like"/>
</dbReference>
<feature type="region of interest" description="Disordered" evidence="8">
    <location>
        <begin position="1"/>
        <end position="22"/>
    </location>
</feature>
<feature type="transmembrane region" description="Helical" evidence="9">
    <location>
        <begin position="28"/>
        <end position="46"/>
    </location>
</feature>
<dbReference type="AlphaFoldDB" id="A0A7K0DHH7"/>
<keyword evidence="11" id="KW-1185">Reference proteome</keyword>
<comment type="subcellular location">
    <subcellularLocation>
        <location evidence="1">Cell membrane</location>
        <topology evidence="1">Multi-pass membrane protein</topology>
    </subcellularLocation>
</comment>
<feature type="compositionally biased region" description="Polar residues" evidence="8">
    <location>
        <begin position="8"/>
        <end position="17"/>
    </location>
</feature>
<dbReference type="RefSeq" id="WP_319942413.1">
    <property type="nucleotide sequence ID" value="NZ_WEGI01000001.1"/>
</dbReference>
<dbReference type="GO" id="GO:0005886">
    <property type="term" value="C:plasma membrane"/>
    <property type="evidence" value="ECO:0007669"/>
    <property type="project" value="UniProtKB-SubCell"/>
</dbReference>
<dbReference type="PANTHER" id="PTHR21716:SF53">
    <property type="entry name" value="PERMEASE PERM-RELATED"/>
    <property type="match status" value="1"/>
</dbReference>
<evidence type="ECO:0000256" key="7">
    <source>
        <dbReference type="ARBA" id="ARBA00023136"/>
    </source>
</evidence>
<evidence type="ECO:0000256" key="6">
    <source>
        <dbReference type="ARBA" id="ARBA00022989"/>
    </source>
</evidence>
<feature type="compositionally biased region" description="Basic and acidic residues" evidence="8">
    <location>
        <begin position="428"/>
        <end position="437"/>
    </location>
</feature>
<sequence length="437" mass="47166">MAEHTSESAEPNGSAESTGRADQRMPRWLPRAMLLAFALLAGYQLLDWAGHKLFGLATMMLVSFFVSLAMEPAVDILAAKGIGRGWATGAVFVTLFACVAGFLAALVTLLVQTVSNLLEEMPRLLNELVDFVNHHFHQHFTIDQLRDRLLHDSNILSGYAERAANNVWGLSSTILGGLVQFLTIALFSVYLTADGPKLRRSICSLLPPDRQATVLHAWDLAIGKTGGYLYSRALLAVISAVAHWIFLAILGLPNALALGVWFGVVASFVPTIGTYLAGILPVLVALTIHPIDALWVLGFVVLYQWFQDYLLQPRITARTVDVNAAVALLAVLAGAALLGAVGALLAIPATATVQAFLSEYVTRYEVAEDPRIERDVRRSRWKLPPGRAGSSRRGQRDSAAESALERDDDAAGDTPNDAGDGPDLEDGTGTRRDDTTS</sequence>
<evidence type="ECO:0000256" key="8">
    <source>
        <dbReference type="SAM" id="MobiDB-lite"/>
    </source>
</evidence>
<protein>
    <recommendedName>
        <fullName evidence="12">AI-2E family transporter</fullName>
    </recommendedName>
</protein>
<dbReference type="Pfam" id="PF01594">
    <property type="entry name" value="AI-2E_transport"/>
    <property type="match status" value="1"/>
</dbReference>
<name>A0A7K0DHH7_9NOCA</name>
<feature type="transmembrane region" description="Helical" evidence="9">
    <location>
        <begin position="52"/>
        <end position="74"/>
    </location>
</feature>
<keyword evidence="7 9" id="KW-0472">Membrane</keyword>
<feature type="region of interest" description="Disordered" evidence="8">
    <location>
        <begin position="383"/>
        <end position="437"/>
    </location>
</feature>
<feature type="transmembrane region" description="Helical" evidence="9">
    <location>
        <begin position="283"/>
        <end position="306"/>
    </location>
</feature>
<comment type="caution">
    <text evidence="10">The sequence shown here is derived from an EMBL/GenBank/DDBJ whole genome shotgun (WGS) entry which is preliminary data.</text>
</comment>
<dbReference type="Proteomes" id="UP000431401">
    <property type="component" value="Unassembled WGS sequence"/>
</dbReference>
<dbReference type="GO" id="GO:0055085">
    <property type="term" value="P:transmembrane transport"/>
    <property type="evidence" value="ECO:0007669"/>
    <property type="project" value="TreeGrafter"/>
</dbReference>
<evidence type="ECO:0000256" key="3">
    <source>
        <dbReference type="ARBA" id="ARBA00022448"/>
    </source>
</evidence>
<evidence type="ECO:0008006" key="12">
    <source>
        <dbReference type="Google" id="ProtNLM"/>
    </source>
</evidence>
<keyword evidence="4" id="KW-1003">Cell membrane</keyword>
<evidence type="ECO:0000256" key="2">
    <source>
        <dbReference type="ARBA" id="ARBA00009773"/>
    </source>
</evidence>
<evidence type="ECO:0000256" key="9">
    <source>
        <dbReference type="SAM" id="Phobius"/>
    </source>
</evidence>
<dbReference type="PANTHER" id="PTHR21716">
    <property type="entry name" value="TRANSMEMBRANE PROTEIN"/>
    <property type="match status" value="1"/>
</dbReference>
<feature type="transmembrane region" description="Helical" evidence="9">
    <location>
        <begin position="258"/>
        <end position="276"/>
    </location>
</feature>
<evidence type="ECO:0000256" key="4">
    <source>
        <dbReference type="ARBA" id="ARBA00022475"/>
    </source>
</evidence>
<comment type="similarity">
    <text evidence="2">Belongs to the autoinducer-2 exporter (AI-2E) (TC 2.A.86) family.</text>
</comment>
<evidence type="ECO:0000256" key="5">
    <source>
        <dbReference type="ARBA" id="ARBA00022692"/>
    </source>
</evidence>
<keyword evidence="5 9" id="KW-0812">Transmembrane</keyword>
<keyword evidence="6 9" id="KW-1133">Transmembrane helix</keyword>
<evidence type="ECO:0000313" key="11">
    <source>
        <dbReference type="Proteomes" id="UP000431401"/>
    </source>
</evidence>
<feature type="compositionally biased region" description="Basic and acidic residues" evidence="8">
    <location>
        <begin position="394"/>
        <end position="405"/>
    </location>
</feature>